<dbReference type="EMBL" id="ACXX02000007">
    <property type="protein sequence ID" value="EGD47627.1"/>
    <property type="molecule type" value="Genomic_DNA"/>
</dbReference>
<accession>F1TDI9</accession>
<protein>
    <submittedName>
        <fullName evidence="1">Uncharacterized protein</fullName>
    </submittedName>
</protein>
<reference evidence="1" key="2">
    <citation type="submission" date="2011-01" db="EMBL/GenBank/DDBJ databases">
        <title>The Non-contiguous Finished genome of Clostridium papyrosolvens.</title>
        <authorList>
            <person name="Lucas S."/>
            <person name="Copeland A."/>
            <person name="Lapidus A."/>
            <person name="Cheng J.-F."/>
            <person name="Goodwin L."/>
            <person name="Pitluck S."/>
            <person name="Misra M."/>
            <person name="Chertkov O."/>
            <person name="Detter J.C."/>
            <person name="Han C."/>
            <person name="Tapia R."/>
            <person name="Land M."/>
            <person name="Hauser L."/>
            <person name="Kyrpides N."/>
            <person name="Ivanova N."/>
            <person name="Pagani I."/>
            <person name="Mouttaki H."/>
            <person name="He Z."/>
            <person name="Zhou J."/>
            <person name="Hemme C.L."/>
            <person name="Woyke T."/>
        </authorList>
    </citation>
    <scope>NUCLEOTIDE SEQUENCE [LARGE SCALE GENOMIC DNA]</scope>
    <source>
        <strain evidence="1">DSM 2782</strain>
    </source>
</reference>
<keyword evidence="2" id="KW-1185">Reference proteome</keyword>
<evidence type="ECO:0000313" key="2">
    <source>
        <dbReference type="Proteomes" id="UP000003860"/>
    </source>
</evidence>
<gene>
    <name evidence="1" type="ORF">Cpap_1821</name>
</gene>
<organism evidence="1 2">
    <name type="scientific">Ruminiclostridium papyrosolvens DSM 2782</name>
    <dbReference type="NCBI Taxonomy" id="588581"/>
    <lineage>
        <taxon>Bacteria</taxon>
        <taxon>Bacillati</taxon>
        <taxon>Bacillota</taxon>
        <taxon>Clostridia</taxon>
        <taxon>Eubacteriales</taxon>
        <taxon>Oscillospiraceae</taxon>
        <taxon>Ruminiclostridium</taxon>
    </lineage>
</organism>
<comment type="caution">
    <text evidence="1">The sequence shown here is derived from an EMBL/GenBank/DDBJ whole genome shotgun (WGS) entry which is preliminary data.</text>
</comment>
<sequence length="137" mass="15856">MSLFINSVGAGKTYTSTAALDDKNNNENTRVKQKKKQILSVREGNYYCTYIVDEKGQMILLKRIPADKVKKQNGLEMERETDDVRPCDYNAVKNARTAFECRQQMDMEISHKKNLKEVMTILEDYAGITEDPNKNYY</sequence>
<dbReference type="eggNOG" id="ENOG50309RH">
    <property type="taxonomic scope" value="Bacteria"/>
</dbReference>
<name>F1TDI9_9FIRM</name>
<dbReference type="OrthoDB" id="1912835at2"/>
<proteinExistence type="predicted"/>
<evidence type="ECO:0000313" key="1">
    <source>
        <dbReference type="EMBL" id="EGD47627.1"/>
    </source>
</evidence>
<dbReference type="RefSeq" id="WP_004619582.1">
    <property type="nucleotide sequence ID" value="NZ_ACXX02000007.1"/>
</dbReference>
<dbReference type="STRING" id="588581.Cpap_1821"/>
<reference evidence="1" key="1">
    <citation type="submission" date="2009-07" db="EMBL/GenBank/DDBJ databases">
        <authorList>
            <consortium name="US DOE Joint Genome Institute (JGI-PGF)"/>
            <person name="Lucas S."/>
            <person name="Copeland A."/>
            <person name="Lapidus A."/>
            <person name="Glavina del Rio T."/>
            <person name="Tice H."/>
            <person name="Bruce D."/>
            <person name="Goodwin L."/>
            <person name="Pitluck S."/>
            <person name="Larimer F."/>
            <person name="Land M.L."/>
            <person name="Mouttaki H."/>
            <person name="He Z."/>
            <person name="Zhou J."/>
            <person name="Hemme C.L."/>
        </authorList>
    </citation>
    <scope>NUCLEOTIDE SEQUENCE</scope>
    <source>
        <strain evidence="1">DSM 2782</strain>
    </source>
</reference>
<dbReference type="AlphaFoldDB" id="F1TDI9"/>
<dbReference type="Proteomes" id="UP000003860">
    <property type="component" value="Unassembled WGS sequence"/>
</dbReference>